<dbReference type="Proteomes" id="UP001596496">
    <property type="component" value="Unassembled WGS sequence"/>
</dbReference>
<feature type="compositionally biased region" description="Acidic residues" evidence="1">
    <location>
        <begin position="175"/>
        <end position="184"/>
    </location>
</feature>
<dbReference type="Pfam" id="PF18970">
    <property type="entry name" value="DUF5709"/>
    <property type="match status" value="1"/>
</dbReference>
<dbReference type="InterPro" id="IPR043763">
    <property type="entry name" value="DUF5709"/>
</dbReference>
<dbReference type="RefSeq" id="WP_380829200.1">
    <property type="nucleotide sequence ID" value="NZ_JBHTCG010000017.1"/>
</dbReference>
<feature type="region of interest" description="Disordered" evidence="1">
    <location>
        <begin position="1"/>
        <end position="202"/>
    </location>
</feature>
<comment type="caution">
    <text evidence="3">The sequence shown here is derived from an EMBL/GenBank/DDBJ whole genome shotgun (WGS) entry which is preliminary data.</text>
</comment>
<reference evidence="4" key="1">
    <citation type="journal article" date="2019" name="Int. J. Syst. Evol. Microbiol.">
        <title>The Global Catalogue of Microorganisms (GCM) 10K type strain sequencing project: providing services to taxonomists for standard genome sequencing and annotation.</title>
        <authorList>
            <consortium name="The Broad Institute Genomics Platform"/>
            <consortium name="The Broad Institute Genome Sequencing Center for Infectious Disease"/>
            <person name="Wu L."/>
            <person name="Ma J."/>
        </authorList>
    </citation>
    <scope>NUCLEOTIDE SEQUENCE [LARGE SCALE GENOMIC DNA]</scope>
    <source>
        <strain evidence="4">CECT 7649</strain>
    </source>
</reference>
<dbReference type="EMBL" id="JBHTCG010000017">
    <property type="protein sequence ID" value="MFC7385259.1"/>
    <property type="molecule type" value="Genomic_DNA"/>
</dbReference>
<keyword evidence="4" id="KW-1185">Reference proteome</keyword>
<evidence type="ECO:0000256" key="1">
    <source>
        <dbReference type="SAM" id="MobiDB-lite"/>
    </source>
</evidence>
<sequence>MNARDPHSRFEDEGIHDLQEGTPQQQWAVDPQEAPLPGDRPIGVDDFGTTMEEQSQGESLEGRLRREVPEEEPVFGVGEQEAATGTRDVDERGLDERGLDERGLDPEIPDGPPSDEDAENGLGVGSDLDTRFEPDDGLDDDWSARPEEPSGTVWDEPRRAGRLVEPDEGVRGDTEAELIAEEVGPDGGGYTAEEAAMRVEPE</sequence>
<protein>
    <submittedName>
        <fullName evidence="3">DUF5709 domain-containing protein</fullName>
    </submittedName>
</protein>
<proteinExistence type="predicted"/>
<accession>A0ABW2P8R1</accession>
<evidence type="ECO:0000313" key="3">
    <source>
        <dbReference type="EMBL" id="MFC7385259.1"/>
    </source>
</evidence>
<evidence type="ECO:0000313" key="4">
    <source>
        <dbReference type="Proteomes" id="UP001596496"/>
    </source>
</evidence>
<organism evidence="3 4">
    <name type="scientific">Sphaerisporangium rhizosphaerae</name>
    <dbReference type="NCBI Taxonomy" id="2269375"/>
    <lineage>
        <taxon>Bacteria</taxon>
        <taxon>Bacillati</taxon>
        <taxon>Actinomycetota</taxon>
        <taxon>Actinomycetes</taxon>
        <taxon>Streptosporangiales</taxon>
        <taxon>Streptosporangiaceae</taxon>
        <taxon>Sphaerisporangium</taxon>
    </lineage>
</organism>
<feature type="compositionally biased region" description="Basic and acidic residues" evidence="1">
    <location>
        <begin position="87"/>
        <end position="105"/>
    </location>
</feature>
<gene>
    <name evidence="3" type="ORF">ACFQSB_23830</name>
</gene>
<name>A0ABW2P8R1_9ACTN</name>
<feature type="compositionally biased region" description="Basic and acidic residues" evidence="1">
    <location>
        <begin position="155"/>
        <end position="174"/>
    </location>
</feature>
<feature type="compositionally biased region" description="Basic and acidic residues" evidence="1">
    <location>
        <begin position="1"/>
        <end position="19"/>
    </location>
</feature>
<evidence type="ECO:0000259" key="2">
    <source>
        <dbReference type="Pfam" id="PF18970"/>
    </source>
</evidence>
<feature type="domain" description="DUF5709" evidence="2">
    <location>
        <begin position="156"/>
        <end position="202"/>
    </location>
</feature>